<organism evidence="2 3">
    <name type="scientific">Aplysia californica</name>
    <name type="common">California sea hare</name>
    <dbReference type="NCBI Taxonomy" id="6500"/>
    <lineage>
        <taxon>Eukaryota</taxon>
        <taxon>Metazoa</taxon>
        <taxon>Spiralia</taxon>
        <taxon>Lophotrochozoa</taxon>
        <taxon>Mollusca</taxon>
        <taxon>Gastropoda</taxon>
        <taxon>Heterobranchia</taxon>
        <taxon>Euthyneura</taxon>
        <taxon>Tectipleura</taxon>
        <taxon>Aplysiida</taxon>
        <taxon>Aplysioidea</taxon>
        <taxon>Aplysiidae</taxon>
        <taxon>Aplysia</taxon>
    </lineage>
</organism>
<name>A0ABM0K9H3_APLCA</name>
<keyword evidence="2" id="KW-1185">Reference proteome</keyword>
<evidence type="ECO:0000313" key="2">
    <source>
        <dbReference type="Proteomes" id="UP000694888"/>
    </source>
</evidence>
<protein>
    <submittedName>
        <fullName evidence="3">Uncharacterized protein LOC101859062</fullName>
    </submittedName>
</protein>
<evidence type="ECO:0000313" key="3">
    <source>
        <dbReference type="RefSeq" id="XP_005112089.1"/>
    </source>
</evidence>
<accession>A0ABM0K9H3</accession>
<gene>
    <name evidence="3" type="primary">LOC101859062</name>
</gene>
<feature type="region of interest" description="Disordered" evidence="1">
    <location>
        <begin position="48"/>
        <end position="86"/>
    </location>
</feature>
<proteinExistence type="predicted"/>
<sequence>MAAQHLNATSLQEAVEHNSNVLEIILRTVQELQGESLKTNRRLSGLEAKVTSLVDRTPGTPTPSPRTPGTPTPVPQTPGTSESSAKEEILAEIRKQSQYTKAYLELSVNDAETVVMSEITETKRVLSSRIKNLSKSVQANNRRNNNSNSKIGRLIKITAFTNTKIKQKLGKIKESINEATGRVNELCDTGKKNFAIVEKMREDFGTGGRVLALLRADSRAVIDQVVTEGEIMREVVRGVRETQGTYTCDFYVTQFSDWVGSGEEHYSRLWYIDQSKTYLKGNVGFKKDKKIEVWLVHGRHPHVVGLAGRTGARVRVSVAVVRQTGTGDNWELGSEVENFDETTIPVGWDGWVGVWGCGVASDVSCDELYTRGLVNEVGDTVLFRYTITVL</sequence>
<feature type="compositionally biased region" description="Pro residues" evidence="1">
    <location>
        <begin position="60"/>
        <end position="76"/>
    </location>
</feature>
<reference evidence="3" key="1">
    <citation type="submission" date="2025-08" db="UniProtKB">
        <authorList>
            <consortium name="RefSeq"/>
        </authorList>
    </citation>
    <scope>IDENTIFICATION</scope>
</reference>
<evidence type="ECO:0000256" key="1">
    <source>
        <dbReference type="SAM" id="MobiDB-lite"/>
    </source>
</evidence>
<dbReference type="Proteomes" id="UP000694888">
    <property type="component" value="Unplaced"/>
</dbReference>
<dbReference type="GeneID" id="101859062"/>
<dbReference type="RefSeq" id="XP_005112089.1">
    <property type="nucleotide sequence ID" value="XM_005112032.3"/>
</dbReference>